<keyword evidence="3" id="KW-1185">Reference proteome</keyword>
<organism evidence="2 3">
    <name type="scientific">Brevundimonas naejangsanensis</name>
    <dbReference type="NCBI Taxonomy" id="588932"/>
    <lineage>
        <taxon>Bacteria</taxon>
        <taxon>Pseudomonadati</taxon>
        <taxon>Pseudomonadota</taxon>
        <taxon>Alphaproteobacteria</taxon>
        <taxon>Caulobacterales</taxon>
        <taxon>Caulobacteraceae</taxon>
        <taxon>Brevundimonas</taxon>
    </lineage>
</organism>
<accession>A0A172Y457</accession>
<dbReference type="Proteomes" id="UP000077603">
    <property type="component" value="Chromosome"/>
</dbReference>
<feature type="domain" description="DUF6894" evidence="1">
    <location>
        <begin position="22"/>
        <end position="66"/>
    </location>
</feature>
<dbReference type="Pfam" id="PF21834">
    <property type="entry name" value="DUF6894"/>
    <property type="match status" value="1"/>
</dbReference>
<evidence type="ECO:0000313" key="2">
    <source>
        <dbReference type="EMBL" id="ANF54009.1"/>
    </source>
</evidence>
<sequence length="71" mass="7790">MATYDFIVSGVDPEMALQSVASSDADAWREAVLFLSEILRERPVREGGAFLLEIIVRNEGREVCRVCASSG</sequence>
<proteinExistence type="predicted"/>
<gene>
    <name evidence="2" type="ORF">DA69_04155</name>
</gene>
<evidence type="ECO:0000313" key="3">
    <source>
        <dbReference type="Proteomes" id="UP000077603"/>
    </source>
</evidence>
<dbReference type="KEGG" id="bne:DA69_04155"/>
<evidence type="ECO:0000259" key="1">
    <source>
        <dbReference type="Pfam" id="PF21834"/>
    </source>
</evidence>
<dbReference type="InterPro" id="IPR054189">
    <property type="entry name" value="DUF6894"/>
</dbReference>
<protein>
    <recommendedName>
        <fullName evidence="1">DUF6894 domain-containing protein</fullName>
    </recommendedName>
</protein>
<dbReference type="EMBL" id="CP015614">
    <property type="protein sequence ID" value="ANF54009.1"/>
    <property type="molecule type" value="Genomic_DNA"/>
</dbReference>
<dbReference type="RefSeq" id="WP_025977324.1">
    <property type="nucleotide sequence ID" value="NZ_CP015614.1"/>
</dbReference>
<dbReference type="AlphaFoldDB" id="A0A172Y457"/>
<reference evidence="2 3" key="1">
    <citation type="journal article" date="2014" name="Genome Announc.">
        <title>Genome Sequence of a Promising Hydrogen-Producing Facultative Anaerobic Bacterium, Brevundimonas naejangsanensis Strain B1.</title>
        <authorList>
            <person name="Su H."/>
            <person name="Zhang T."/>
            <person name="Bao M."/>
            <person name="Jiang Y."/>
            <person name="Wang Y."/>
            <person name="Tan T."/>
        </authorList>
    </citation>
    <scope>NUCLEOTIDE SEQUENCE [LARGE SCALE GENOMIC DNA]</scope>
    <source>
        <strain evidence="2 3">B1</strain>
    </source>
</reference>
<dbReference type="OrthoDB" id="7206776at2"/>
<name>A0A172Y457_9CAUL</name>